<dbReference type="InterPro" id="IPR014031">
    <property type="entry name" value="Ketoacyl_synth_C"/>
</dbReference>
<dbReference type="InterPro" id="IPR020841">
    <property type="entry name" value="PKS_Beta-ketoAc_synthase_dom"/>
</dbReference>
<dbReference type="InterPro" id="IPR050091">
    <property type="entry name" value="PKS_NRPS_Biosynth_Enz"/>
</dbReference>
<dbReference type="Proteomes" id="UP001430953">
    <property type="component" value="Unassembled WGS sequence"/>
</dbReference>
<evidence type="ECO:0000256" key="1">
    <source>
        <dbReference type="RuleBase" id="RU003694"/>
    </source>
</evidence>
<dbReference type="CDD" id="cd00833">
    <property type="entry name" value="PKS"/>
    <property type="match status" value="1"/>
</dbReference>
<dbReference type="EMBL" id="JADYXP020000009">
    <property type="protein sequence ID" value="KAL0116838.1"/>
    <property type="molecule type" value="Genomic_DNA"/>
</dbReference>
<dbReference type="SMART" id="SM00825">
    <property type="entry name" value="PKS_KS"/>
    <property type="match status" value="1"/>
</dbReference>
<comment type="similarity">
    <text evidence="1">Belongs to the thiolase-like superfamily. Beta-ketoacyl-ACP synthases family.</text>
</comment>
<proteinExistence type="inferred from homology"/>
<keyword evidence="1" id="KW-0808">Transferase</keyword>
<dbReference type="InterPro" id="IPR016039">
    <property type="entry name" value="Thiolase-like"/>
</dbReference>
<dbReference type="Pfam" id="PF02801">
    <property type="entry name" value="Ketoacyl-synt_C"/>
    <property type="match status" value="1"/>
</dbReference>
<dbReference type="Pfam" id="PF00109">
    <property type="entry name" value="ketoacyl-synt"/>
    <property type="match status" value="1"/>
</dbReference>
<dbReference type="SUPFAM" id="SSF53901">
    <property type="entry name" value="Thiolase-like"/>
    <property type="match status" value="1"/>
</dbReference>
<protein>
    <recommendedName>
        <fullName evidence="2">Ketosynthase family 3 (KS3) domain-containing protein</fullName>
    </recommendedName>
</protein>
<dbReference type="GO" id="GO:0004312">
    <property type="term" value="F:fatty acid synthase activity"/>
    <property type="evidence" value="ECO:0007669"/>
    <property type="project" value="TreeGrafter"/>
</dbReference>
<organism evidence="3 4">
    <name type="scientific">Cardiocondyla obscurior</name>
    <dbReference type="NCBI Taxonomy" id="286306"/>
    <lineage>
        <taxon>Eukaryota</taxon>
        <taxon>Metazoa</taxon>
        <taxon>Ecdysozoa</taxon>
        <taxon>Arthropoda</taxon>
        <taxon>Hexapoda</taxon>
        <taxon>Insecta</taxon>
        <taxon>Pterygota</taxon>
        <taxon>Neoptera</taxon>
        <taxon>Endopterygota</taxon>
        <taxon>Hymenoptera</taxon>
        <taxon>Apocrita</taxon>
        <taxon>Aculeata</taxon>
        <taxon>Formicoidea</taxon>
        <taxon>Formicidae</taxon>
        <taxon>Myrmicinae</taxon>
        <taxon>Cardiocondyla</taxon>
    </lineage>
</organism>
<evidence type="ECO:0000259" key="2">
    <source>
        <dbReference type="PROSITE" id="PS52004"/>
    </source>
</evidence>
<name>A0AAW2FN27_9HYME</name>
<dbReference type="InterPro" id="IPR014030">
    <property type="entry name" value="Ketoacyl_synth_N"/>
</dbReference>
<feature type="domain" description="Ketosynthase family 3 (KS3)" evidence="2">
    <location>
        <begin position="1"/>
        <end position="236"/>
    </location>
</feature>
<evidence type="ECO:0000313" key="4">
    <source>
        <dbReference type="Proteomes" id="UP001430953"/>
    </source>
</evidence>
<dbReference type="PANTHER" id="PTHR43775">
    <property type="entry name" value="FATTY ACID SYNTHASE"/>
    <property type="match status" value="1"/>
</dbReference>
<accession>A0AAW2FN27</accession>
<dbReference type="Gene3D" id="3.40.47.10">
    <property type="match status" value="1"/>
</dbReference>
<dbReference type="AlphaFoldDB" id="A0AAW2FN27"/>
<reference evidence="3 4" key="1">
    <citation type="submission" date="2023-03" db="EMBL/GenBank/DDBJ databases">
        <title>High recombination rates correlate with genetic variation in Cardiocondyla obscurior ants.</title>
        <authorList>
            <person name="Errbii M."/>
        </authorList>
    </citation>
    <scope>NUCLEOTIDE SEQUENCE [LARGE SCALE GENOMIC DNA]</scope>
    <source>
        <strain evidence="3">Alpha-2009</strain>
        <tissue evidence="3">Whole body</tissue>
    </source>
</reference>
<comment type="caution">
    <text evidence="3">The sequence shown here is derived from an EMBL/GenBank/DDBJ whole genome shotgun (WGS) entry which is preliminary data.</text>
</comment>
<evidence type="ECO:0000313" key="3">
    <source>
        <dbReference type="EMBL" id="KAL0116838.1"/>
    </source>
</evidence>
<gene>
    <name evidence="3" type="ORF">PUN28_010028</name>
</gene>
<keyword evidence="4" id="KW-1185">Reference proteome</keyword>
<dbReference type="PROSITE" id="PS52004">
    <property type="entry name" value="KS3_2"/>
    <property type="match status" value="1"/>
</dbReference>
<dbReference type="PANTHER" id="PTHR43775:SF23">
    <property type="entry name" value="FATTY ACID SYNTHASE 3"/>
    <property type="match status" value="1"/>
</dbReference>
<dbReference type="GO" id="GO:0006633">
    <property type="term" value="P:fatty acid biosynthetic process"/>
    <property type="evidence" value="ECO:0007669"/>
    <property type="project" value="TreeGrafter"/>
</dbReference>
<sequence length="236" mass="26064">MQANRISYYLGLTGPSHCLDSACNSSLVALECAYQSLINDRCDNALVGGSQLCLHPYMSLQFSRLGILSPDGRSKVFDVNANGYARSEAISVVYLQKAKNAKRIYGTLVYGRSNCDGFKEQGITFPSSKMQSQLLQECYDHCNLSPNNLSYLECHGTGTTVGDPEEISAIETSICKKRTDPLLIGSVKSNLGHSEGGSGLTQVAKVFFFFFLILNLSKYRIYIKPFKTLEMTNNKF</sequence>